<sequence>MLIVTVLLLSLAPGTAHAEGSSAKPGSKQRSGSVRGTLASLPPIAQPGTSAAAPQSAGILVATFTPADPGRRVTLERQVRGGWKTVATGAEDAWGAATFSPSSGTYRARTTTGGRTWVTGTMTTSRWRPTFEDTFSGTTLDTSVWNDQKREHESVYAPRTCARVDPAARRVEGGVLHLGVAADPARLGLPCNYTSPRSSGTSPYMLNSQVATEFTRSFQHGIIAARIKPQRAKGMHSGMWLLPVGTTYVDGDPASGTEIDVMEFFGENGRGNEAVGAHIHYYEPGWEKVSLGDAFPATRLALGQRRDWWDEFHVFSVEWTPTEYVFRVDGREYYRETKAVSQAQQYLVLSNLTSDYELGELTADEHADTAQVDWVRVFDASSRQASRVTAGRKAS</sequence>
<evidence type="ECO:0000256" key="2">
    <source>
        <dbReference type="SAM" id="SignalP"/>
    </source>
</evidence>
<keyword evidence="5" id="KW-1185">Reference proteome</keyword>
<dbReference type="PANTHER" id="PTHR10963:SF60">
    <property type="entry name" value="GRAM-NEGATIVE BACTERIA-BINDING PROTEIN 1-RELATED"/>
    <property type="match status" value="1"/>
</dbReference>
<feature type="domain" description="GH16" evidence="3">
    <location>
        <begin position="123"/>
        <end position="383"/>
    </location>
</feature>
<gene>
    <name evidence="4" type="ORF">ACFQO6_11955</name>
</gene>
<evidence type="ECO:0000259" key="3">
    <source>
        <dbReference type="PROSITE" id="PS51762"/>
    </source>
</evidence>
<evidence type="ECO:0000256" key="1">
    <source>
        <dbReference type="SAM" id="MobiDB-lite"/>
    </source>
</evidence>
<dbReference type="Proteomes" id="UP001596524">
    <property type="component" value="Unassembled WGS sequence"/>
</dbReference>
<dbReference type="CDD" id="cd08023">
    <property type="entry name" value="GH16_laminarinase_like"/>
    <property type="match status" value="1"/>
</dbReference>
<evidence type="ECO:0000313" key="5">
    <source>
        <dbReference type="Proteomes" id="UP001596524"/>
    </source>
</evidence>
<keyword evidence="2" id="KW-0732">Signal</keyword>
<dbReference type="InterPro" id="IPR013320">
    <property type="entry name" value="ConA-like_dom_sf"/>
</dbReference>
<feature type="signal peptide" evidence="2">
    <location>
        <begin position="1"/>
        <end position="18"/>
    </location>
</feature>
<protein>
    <submittedName>
        <fullName evidence="4">Family 16 glycosylhydrolase</fullName>
    </submittedName>
</protein>
<dbReference type="RefSeq" id="WP_255888492.1">
    <property type="nucleotide sequence ID" value="NZ_JAFMZM010000001.1"/>
</dbReference>
<dbReference type="SUPFAM" id="SSF49899">
    <property type="entry name" value="Concanavalin A-like lectins/glucanases"/>
    <property type="match status" value="1"/>
</dbReference>
<proteinExistence type="predicted"/>
<name>A0ABW2N5K3_9ACTN</name>
<dbReference type="PROSITE" id="PS51762">
    <property type="entry name" value="GH16_2"/>
    <property type="match status" value="1"/>
</dbReference>
<evidence type="ECO:0000313" key="4">
    <source>
        <dbReference type="EMBL" id="MFC7360988.1"/>
    </source>
</evidence>
<dbReference type="Gene3D" id="2.60.120.200">
    <property type="match status" value="1"/>
</dbReference>
<dbReference type="EMBL" id="JBHTCH010000014">
    <property type="protein sequence ID" value="MFC7360988.1"/>
    <property type="molecule type" value="Genomic_DNA"/>
</dbReference>
<dbReference type="PANTHER" id="PTHR10963">
    <property type="entry name" value="GLYCOSYL HYDROLASE-RELATED"/>
    <property type="match status" value="1"/>
</dbReference>
<feature type="region of interest" description="Disordered" evidence="1">
    <location>
        <begin position="16"/>
        <end position="40"/>
    </location>
</feature>
<feature type="chain" id="PRO_5046204321" evidence="2">
    <location>
        <begin position="19"/>
        <end position="395"/>
    </location>
</feature>
<reference evidence="5" key="1">
    <citation type="journal article" date="2019" name="Int. J. Syst. Evol. Microbiol.">
        <title>The Global Catalogue of Microorganisms (GCM) 10K type strain sequencing project: providing services to taxonomists for standard genome sequencing and annotation.</title>
        <authorList>
            <consortium name="The Broad Institute Genomics Platform"/>
            <consortium name="The Broad Institute Genome Sequencing Center for Infectious Disease"/>
            <person name="Wu L."/>
            <person name="Ma J."/>
        </authorList>
    </citation>
    <scope>NUCLEOTIDE SEQUENCE [LARGE SCALE GENOMIC DNA]</scope>
    <source>
        <strain evidence="5">FCH27</strain>
    </source>
</reference>
<dbReference type="InterPro" id="IPR050546">
    <property type="entry name" value="Glycosyl_Hydrlase_16"/>
</dbReference>
<dbReference type="Pfam" id="PF00722">
    <property type="entry name" value="Glyco_hydro_16"/>
    <property type="match status" value="1"/>
</dbReference>
<organism evidence="4 5">
    <name type="scientific">Nocardioides astragali</name>
    <dbReference type="NCBI Taxonomy" id="1776736"/>
    <lineage>
        <taxon>Bacteria</taxon>
        <taxon>Bacillati</taxon>
        <taxon>Actinomycetota</taxon>
        <taxon>Actinomycetes</taxon>
        <taxon>Propionibacteriales</taxon>
        <taxon>Nocardioidaceae</taxon>
        <taxon>Nocardioides</taxon>
    </lineage>
</organism>
<accession>A0ABW2N5K3</accession>
<dbReference type="InterPro" id="IPR000757">
    <property type="entry name" value="Beta-glucanase-like"/>
</dbReference>
<comment type="caution">
    <text evidence="4">The sequence shown here is derived from an EMBL/GenBank/DDBJ whole genome shotgun (WGS) entry which is preliminary data.</text>
</comment>